<feature type="transmembrane region" description="Helical" evidence="9">
    <location>
        <begin position="23"/>
        <end position="47"/>
    </location>
</feature>
<evidence type="ECO:0000256" key="1">
    <source>
        <dbReference type="ARBA" id="ARBA00004429"/>
    </source>
</evidence>
<gene>
    <name evidence="11" type="ORF">F2P58_23035</name>
    <name evidence="12" type="ORF">VFDL14_22575</name>
</gene>
<comment type="caution">
    <text evidence="12">The sequence shown here is derived from an EMBL/GenBank/DDBJ whole genome shotgun (WGS) entry which is preliminary data.</text>
</comment>
<dbReference type="STRING" id="212667.VFDL14_22575"/>
<evidence type="ECO:0000256" key="3">
    <source>
        <dbReference type="ARBA" id="ARBA00022475"/>
    </source>
</evidence>
<dbReference type="InterPro" id="IPR007387">
    <property type="entry name" value="TRAP_DctQ"/>
</dbReference>
<keyword evidence="6 9" id="KW-1133">Transmembrane helix</keyword>
<reference evidence="12 13" key="1">
    <citation type="submission" date="2014-02" db="EMBL/GenBank/DDBJ databases">
        <title>Vibrio fortis Dalian14 Genome Sequencing.</title>
        <authorList>
            <person name="Wang Y."/>
            <person name="Song L."/>
            <person name="Liu G."/>
            <person name="Ding J."/>
        </authorList>
    </citation>
    <scope>NUCLEOTIDE SEQUENCE [LARGE SCALE GENOMIC DNA]</scope>
    <source>
        <strain evidence="12 13">Dalian14</strain>
    </source>
</reference>
<evidence type="ECO:0000313" key="13">
    <source>
        <dbReference type="Proteomes" id="UP000027219"/>
    </source>
</evidence>
<evidence type="ECO:0000313" key="11">
    <source>
        <dbReference type="EMBL" id="KAB0285394.1"/>
    </source>
</evidence>
<comment type="function">
    <text evidence="9">Part of the tripartite ATP-independent periplasmic (TRAP) transport system.</text>
</comment>
<organism evidence="12 13">
    <name type="scientific">Vibrio fortis</name>
    <dbReference type="NCBI Taxonomy" id="212667"/>
    <lineage>
        <taxon>Bacteria</taxon>
        <taxon>Pseudomonadati</taxon>
        <taxon>Pseudomonadota</taxon>
        <taxon>Gammaproteobacteria</taxon>
        <taxon>Vibrionales</taxon>
        <taxon>Vibrionaceae</taxon>
        <taxon>Vibrio</taxon>
    </lineage>
</organism>
<sequence>MNDSLAQRDVPAFYSVCDFLEMLLRFIMISSVISLSLLMFFQVILRYVFDSPFTGIEEVALLLGVWVYFSGMAYATKTKEHITGGVIHLIVNNPRTIELIKLFGYLVSLSALMFFSYLAMEYVMKIYDRGRLSTNLAWPRWVWSSSMVFGFVLSSLYLLLDIGRDVRELFKPEGRS</sequence>
<evidence type="ECO:0000256" key="8">
    <source>
        <dbReference type="ARBA" id="ARBA00038436"/>
    </source>
</evidence>
<dbReference type="InterPro" id="IPR055348">
    <property type="entry name" value="DctQ"/>
</dbReference>
<dbReference type="GO" id="GO:0022857">
    <property type="term" value="F:transmembrane transporter activity"/>
    <property type="evidence" value="ECO:0007669"/>
    <property type="project" value="UniProtKB-UniRule"/>
</dbReference>
<comment type="subunit">
    <text evidence="9">The complex comprises the extracytoplasmic solute receptor protein and the two transmembrane proteins.</text>
</comment>
<feature type="domain" description="Tripartite ATP-independent periplasmic transporters DctQ component" evidence="10">
    <location>
        <begin position="36"/>
        <end position="167"/>
    </location>
</feature>
<dbReference type="RefSeq" id="WP_050487390.1">
    <property type="nucleotide sequence ID" value="NZ_JFFR01000013.1"/>
</dbReference>
<comment type="subcellular location">
    <subcellularLocation>
        <location evidence="1 9">Cell inner membrane</location>
        <topology evidence="1 9">Multi-pass membrane protein</topology>
    </subcellularLocation>
</comment>
<keyword evidence="7 9" id="KW-0472">Membrane</keyword>
<evidence type="ECO:0000256" key="9">
    <source>
        <dbReference type="RuleBase" id="RU369079"/>
    </source>
</evidence>
<dbReference type="Pfam" id="PF04290">
    <property type="entry name" value="DctQ"/>
    <property type="match status" value="1"/>
</dbReference>
<proteinExistence type="inferred from homology"/>
<evidence type="ECO:0000256" key="2">
    <source>
        <dbReference type="ARBA" id="ARBA00022448"/>
    </source>
</evidence>
<feature type="transmembrane region" description="Helical" evidence="9">
    <location>
        <begin position="141"/>
        <end position="160"/>
    </location>
</feature>
<keyword evidence="5 9" id="KW-0812">Transmembrane</keyword>
<keyword evidence="4 9" id="KW-0997">Cell inner membrane</keyword>
<evidence type="ECO:0000313" key="12">
    <source>
        <dbReference type="EMBL" id="KDN28904.1"/>
    </source>
</evidence>
<dbReference type="EMBL" id="JFFR01000013">
    <property type="protein sequence ID" value="KDN28904.1"/>
    <property type="molecule type" value="Genomic_DNA"/>
</dbReference>
<evidence type="ECO:0000256" key="7">
    <source>
        <dbReference type="ARBA" id="ARBA00023136"/>
    </source>
</evidence>
<dbReference type="GO" id="GO:0005886">
    <property type="term" value="C:plasma membrane"/>
    <property type="evidence" value="ECO:0007669"/>
    <property type="project" value="UniProtKB-SubCell"/>
</dbReference>
<evidence type="ECO:0000256" key="6">
    <source>
        <dbReference type="ARBA" id="ARBA00022989"/>
    </source>
</evidence>
<dbReference type="AlphaFoldDB" id="A0A066UXH8"/>
<dbReference type="Proteomes" id="UP000326789">
    <property type="component" value="Unassembled WGS sequence"/>
</dbReference>
<evidence type="ECO:0000313" key="14">
    <source>
        <dbReference type="Proteomes" id="UP000326789"/>
    </source>
</evidence>
<accession>A0A066UXH8</accession>
<keyword evidence="13" id="KW-1185">Reference proteome</keyword>
<protein>
    <recommendedName>
        <fullName evidence="9">TRAP transporter small permease protein</fullName>
    </recommendedName>
</protein>
<evidence type="ECO:0000256" key="5">
    <source>
        <dbReference type="ARBA" id="ARBA00022692"/>
    </source>
</evidence>
<evidence type="ECO:0000259" key="10">
    <source>
        <dbReference type="Pfam" id="PF04290"/>
    </source>
</evidence>
<feature type="transmembrane region" description="Helical" evidence="9">
    <location>
        <begin position="102"/>
        <end position="120"/>
    </location>
</feature>
<feature type="transmembrane region" description="Helical" evidence="9">
    <location>
        <begin position="59"/>
        <end position="76"/>
    </location>
</feature>
<keyword evidence="3" id="KW-1003">Cell membrane</keyword>
<keyword evidence="2 9" id="KW-0813">Transport</keyword>
<name>A0A066UXH8_9VIBR</name>
<reference evidence="11 14" key="2">
    <citation type="submission" date="2019-09" db="EMBL/GenBank/DDBJ databases">
        <title>Whole genome sequence of Vibrio fortis.</title>
        <authorList>
            <person name="Das S.K."/>
        </authorList>
    </citation>
    <scope>NUCLEOTIDE SEQUENCE [LARGE SCALE GENOMIC DNA]</scope>
    <source>
        <strain evidence="11 14">AN60</strain>
    </source>
</reference>
<dbReference type="PANTHER" id="PTHR35011">
    <property type="entry name" value="2,3-DIKETO-L-GULONATE TRAP TRANSPORTER SMALL PERMEASE PROTEIN YIAM"/>
    <property type="match status" value="1"/>
</dbReference>
<evidence type="ECO:0000256" key="4">
    <source>
        <dbReference type="ARBA" id="ARBA00022519"/>
    </source>
</evidence>
<dbReference type="EMBL" id="VWSE01000010">
    <property type="protein sequence ID" value="KAB0285394.1"/>
    <property type="molecule type" value="Genomic_DNA"/>
</dbReference>
<dbReference type="OrthoDB" id="2085311at2"/>
<dbReference type="Proteomes" id="UP000027219">
    <property type="component" value="Unassembled WGS sequence"/>
</dbReference>
<comment type="similarity">
    <text evidence="8 9">Belongs to the TRAP transporter small permease family.</text>
</comment>